<dbReference type="RefSeq" id="WP_058386309.1">
    <property type="nucleotide sequence ID" value="NZ_CP013661.2"/>
</dbReference>
<evidence type="ECO:0000313" key="2">
    <source>
        <dbReference type="EMBL" id="ALS79662.1"/>
    </source>
</evidence>
<dbReference type="Proteomes" id="UP000065533">
    <property type="component" value="Chromosome"/>
</dbReference>
<name>A0ABM5WZ73_9BACL</name>
<protein>
    <recommendedName>
        <fullName evidence="4">SHOCT domain-containing protein</fullName>
    </recommendedName>
</protein>
<evidence type="ECO:0008006" key="4">
    <source>
        <dbReference type="Google" id="ProtNLM"/>
    </source>
</evidence>
<feature type="transmembrane region" description="Helical" evidence="1">
    <location>
        <begin position="14"/>
        <end position="36"/>
    </location>
</feature>
<reference evidence="2" key="1">
    <citation type="submission" date="2016-01" db="EMBL/GenBank/DDBJ databases">
        <title>Complete genome of Planococcus kocurri type strain.</title>
        <authorList>
            <person name="See-Too W.S."/>
        </authorList>
    </citation>
    <scope>NUCLEOTIDE SEQUENCE [LARGE SCALE GENOMIC DNA]</scope>
    <source>
        <strain evidence="2">ATCC 43650</strain>
    </source>
</reference>
<accession>A0ABM5WZ73</accession>
<sequence length="79" mass="9411">MEADVNSVNLVIPLYLWMLLFLVFLVMAFIGLIVYTSRKILPPHGKQVKFLEQQYENGDMNEEEFQHRIKQLKNRSTKR</sequence>
<evidence type="ECO:0000313" key="3">
    <source>
        <dbReference type="Proteomes" id="UP000065533"/>
    </source>
</evidence>
<keyword evidence="1" id="KW-0812">Transmembrane</keyword>
<dbReference type="EMBL" id="CP013661">
    <property type="protein sequence ID" value="ALS79662.1"/>
    <property type="molecule type" value="Genomic_DNA"/>
</dbReference>
<gene>
    <name evidence="2" type="ORF">AUO94_13960</name>
</gene>
<keyword evidence="3" id="KW-1185">Reference proteome</keyword>
<organism evidence="2 3">
    <name type="scientific">Planococcus kocurii</name>
    <dbReference type="NCBI Taxonomy" id="1374"/>
    <lineage>
        <taxon>Bacteria</taxon>
        <taxon>Bacillati</taxon>
        <taxon>Bacillota</taxon>
        <taxon>Bacilli</taxon>
        <taxon>Bacillales</taxon>
        <taxon>Caryophanaceae</taxon>
        <taxon>Planococcus</taxon>
    </lineage>
</organism>
<evidence type="ECO:0000256" key="1">
    <source>
        <dbReference type="SAM" id="Phobius"/>
    </source>
</evidence>
<proteinExistence type="predicted"/>
<keyword evidence="1" id="KW-0472">Membrane</keyword>
<keyword evidence="1" id="KW-1133">Transmembrane helix</keyword>